<dbReference type="VEuPathDB" id="VectorBase:CPIJ010222"/>
<accession>B0WTS0</accession>
<evidence type="ECO:0000256" key="1">
    <source>
        <dbReference type="SAM" id="SignalP"/>
    </source>
</evidence>
<name>B0WTS0_CULQU</name>
<organism>
    <name type="scientific">Culex quinquefasciatus</name>
    <name type="common">Southern house mosquito</name>
    <name type="synonym">Culex pungens</name>
    <dbReference type="NCBI Taxonomy" id="7176"/>
    <lineage>
        <taxon>Eukaryota</taxon>
        <taxon>Metazoa</taxon>
        <taxon>Ecdysozoa</taxon>
        <taxon>Arthropoda</taxon>
        <taxon>Hexapoda</taxon>
        <taxon>Insecta</taxon>
        <taxon>Pterygota</taxon>
        <taxon>Neoptera</taxon>
        <taxon>Endopterygota</taxon>
        <taxon>Diptera</taxon>
        <taxon>Nematocera</taxon>
        <taxon>Culicoidea</taxon>
        <taxon>Culicidae</taxon>
        <taxon>Culicinae</taxon>
        <taxon>Culicini</taxon>
        <taxon>Culex</taxon>
        <taxon>Culex</taxon>
    </lineage>
</organism>
<evidence type="ECO:0000313" key="4">
    <source>
        <dbReference type="Proteomes" id="UP000002320"/>
    </source>
</evidence>
<dbReference type="AlphaFoldDB" id="B0WTS0"/>
<dbReference type="Proteomes" id="UP000002320">
    <property type="component" value="Unassembled WGS sequence"/>
</dbReference>
<feature type="chain" id="PRO_5014566981" description="Secreted protein" evidence="1">
    <location>
        <begin position="18"/>
        <end position="81"/>
    </location>
</feature>
<dbReference type="InParanoid" id="B0WTS0"/>
<dbReference type="KEGG" id="cqu:CpipJ_CPIJ010222"/>
<dbReference type="EnsemblMetazoa" id="CPIJ010222-RA">
    <property type="protein sequence ID" value="CPIJ010222-PA"/>
    <property type="gene ID" value="CPIJ010222"/>
</dbReference>
<protein>
    <recommendedName>
        <fullName evidence="5">Secreted protein</fullName>
    </recommendedName>
</protein>
<reference evidence="3" key="2">
    <citation type="submission" date="2020-05" db="UniProtKB">
        <authorList>
            <consortium name="EnsemblMetazoa"/>
        </authorList>
    </citation>
    <scope>IDENTIFICATION</scope>
    <source>
        <strain evidence="3">JHB</strain>
    </source>
</reference>
<proteinExistence type="predicted"/>
<dbReference type="HOGENOM" id="CLU_2576192_0_0_1"/>
<reference evidence="2" key="1">
    <citation type="submission" date="2007-03" db="EMBL/GenBank/DDBJ databases">
        <title>Annotation of Culex pipiens quinquefasciatus.</title>
        <authorList>
            <consortium name="The Broad Institute Genome Sequencing Platform"/>
            <person name="Atkinson P.W."/>
            <person name="Hemingway J."/>
            <person name="Christensen B.M."/>
            <person name="Higgs S."/>
            <person name="Kodira C."/>
            <person name="Hannick L."/>
            <person name="Megy K."/>
            <person name="O'Leary S."/>
            <person name="Pearson M."/>
            <person name="Haas B.J."/>
            <person name="Mauceli E."/>
            <person name="Wortman J.R."/>
            <person name="Lee N.H."/>
            <person name="Guigo R."/>
            <person name="Stanke M."/>
            <person name="Alvarado L."/>
            <person name="Amedeo P."/>
            <person name="Antoine C.H."/>
            <person name="Arensburger P."/>
            <person name="Bidwell S.L."/>
            <person name="Crawford M."/>
            <person name="Camaro F."/>
            <person name="Devon K."/>
            <person name="Engels R."/>
            <person name="Hammond M."/>
            <person name="Howarth C."/>
            <person name="Koehrsen M."/>
            <person name="Lawson D."/>
            <person name="Montgomery P."/>
            <person name="Nene V."/>
            <person name="Nusbaum C."/>
            <person name="Puiu D."/>
            <person name="Romero-Severson J."/>
            <person name="Severson D.W."/>
            <person name="Shumway M."/>
            <person name="Sisk P."/>
            <person name="Stolte C."/>
            <person name="Zeng Q."/>
            <person name="Eisenstadt E."/>
            <person name="Fraser-Liggett C."/>
            <person name="Strausberg R."/>
            <person name="Galagan J."/>
            <person name="Birren B."/>
            <person name="Collins F.H."/>
        </authorList>
    </citation>
    <scope>NUCLEOTIDE SEQUENCE [LARGE SCALE GENOMIC DNA]</scope>
    <source>
        <strain evidence="2">JHB</strain>
    </source>
</reference>
<feature type="signal peptide" evidence="1">
    <location>
        <begin position="1"/>
        <end position="17"/>
    </location>
</feature>
<evidence type="ECO:0008006" key="5">
    <source>
        <dbReference type="Google" id="ProtNLM"/>
    </source>
</evidence>
<gene>
    <name evidence="3" type="primary">6043085</name>
    <name evidence="2" type="ORF">CpipJ_CPIJ010222</name>
</gene>
<keyword evidence="1" id="KW-0732">Signal</keyword>
<evidence type="ECO:0000313" key="2">
    <source>
        <dbReference type="EMBL" id="EDS34534.1"/>
    </source>
</evidence>
<evidence type="ECO:0000313" key="3">
    <source>
        <dbReference type="EnsemblMetazoa" id="CPIJ010222-PA"/>
    </source>
</evidence>
<dbReference type="EMBL" id="DS232091">
    <property type="protein sequence ID" value="EDS34534.1"/>
    <property type="molecule type" value="Genomic_DNA"/>
</dbReference>
<sequence>MAVVLPLLLLLAWNKKPLKVGIIAYEEKIPFFGICLLDCSYEIFPHWELLLPPQHFITKICAPFEHGLHPTTTTTTTTTGT</sequence>
<keyword evidence="4" id="KW-1185">Reference proteome</keyword>